<gene>
    <name evidence="2" type="ORF">CABS02_15125</name>
</gene>
<reference evidence="2" key="1">
    <citation type="submission" date="2019-01" db="EMBL/GenBank/DDBJ databases">
        <title>Colletotrichum abscissum LGMF1257.</title>
        <authorList>
            <person name="Baroncelli R."/>
        </authorList>
    </citation>
    <scope>NUCLEOTIDE SEQUENCE</scope>
    <source>
        <strain evidence="2">Ca142</strain>
    </source>
</reference>
<sequence length="130" mass="14550">MKSQNYENSFRKSSAVARKNGAYARKNNADERRLKTREGVTTTDTLKLSHILSLAQPRHSGGDRSHLNYARRYDQPDRPGFSPTNLSMGRLRDEARGDMGSALKFPLVRFETRVSIAASIGLRNVSGQPD</sequence>
<evidence type="ECO:0000313" key="2">
    <source>
        <dbReference type="EMBL" id="KAI3528395.1"/>
    </source>
</evidence>
<organism evidence="2 3">
    <name type="scientific">Colletotrichum abscissum</name>
    <dbReference type="NCBI Taxonomy" id="1671311"/>
    <lineage>
        <taxon>Eukaryota</taxon>
        <taxon>Fungi</taxon>
        <taxon>Dikarya</taxon>
        <taxon>Ascomycota</taxon>
        <taxon>Pezizomycotina</taxon>
        <taxon>Sordariomycetes</taxon>
        <taxon>Hypocreomycetidae</taxon>
        <taxon>Glomerellales</taxon>
        <taxon>Glomerellaceae</taxon>
        <taxon>Colletotrichum</taxon>
        <taxon>Colletotrichum acutatum species complex</taxon>
    </lineage>
</organism>
<feature type="region of interest" description="Disordered" evidence="1">
    <location>
        <begin position="57"/>
        <end position="91"/>
    </location>
</feature>
<protein>
    <submittedName>
        <fullName evidence="2">Uncharacterized protein</fullName>
    </submittedName>
</protein>
<accession>A0A9P9WZZ1</accession>
<evidence type="ECO:0000313" key="3">
    <source>
        <dbReference type="Proteomes" id="UP001056436"/>
    </source>
</evidence>
<dbReference type="AlphaFoldDB" id="A0A9P9WZZ1"/>
<feature type="compositionally biased region" description="Polar residues" evidence="1">
    <location>
        <begin position="1"/>
        <end position="12"/>
    </location>
</feature>
<proteinExistence type="predicted"/>
<dbReference type="EMBL" id="SDAQ01000260">
    <property type="protein sequence ID" value="KAI3528395.1"/>
    <property type="molecule type" value="Genomic_DNA"/>
</dbReference>
<feature type="compositionally biased region" description="Basic and acidic residues" evidence="1">
    <location>
        <begin position="60"/>
        <end position="77"/>
    </location>
</feature>
<comment type="caution">
    <text evidence="2">The sequence shown here is derived from an EMBL/GenBank/DDBJ whole genome shotgun (WGS) entry which is preliminary data.</text>
</comment>
<evidence type="ECO:0000256" key="1">
    <source>
        <dbReference type="SAM" id="MobiDB-lite"/>
    </source>
</evidence>
<name>A0A9P9WZZ1_9PEZI</name>
<dbReference type="Proteomes" id="UP001056436">
    <property type="component" value="Unassembled WGS sequence"/>
</dbReference>
<keyword evidence="3" id="KW-1185">Reference proteome</keyword>
<feature type="region of interest" description="Disordered" evidence="1">
    <location>
        <begin position="1"/>
        <end position="31"/>
    </location>
</feature>